<dbReference type="GO" id="GO:0032259">
    <property type="term" value="P:methylation"/>
    <property type="evidence" value="ECO:0007669"/>
    <property type="project" value="UniProtKB-KW"/>
</dbReference>
<protein>
    <submittedName>
        <fullName evidence="5">N6-adenosine-specific RNA methylase IME4</fullName>
    </submittedName>
</protein>
<reference evidence="5 6" key="1">
    <citation type="submission" date="2016-09" db="EMBL/GenBank/DDBJ databases">
        <authorList>
            <person name="Capua I."/>
            <person name="De Benedictis P."/>
            <person name="Joannis T."/>
            <person name="Lombin L.H."/>
            <person name="Cattoli G."/>
        </authorList>
    </citation>
    <scope>NUCLEOTIDE SEQUENCE [LARGE SCALE GENOMIC DNA]</scope>
    <source>
        <strain evidence="5 6">GB001</strain>
    </source>
</reference>
<keyword evidence="1 5" id="KW-0489">Methyltransferase</keyword>
<dbReference type="RefSeq" id="WP_072309952.1">
    <property type="nucleotide sequence ID" value="NZ_CAMLAG010000010.1"/>
</dbReference>
<evidence type="ECO:0000256" key="2">
    <source>
        <dbReference type="ARBA" id="ARBA00022679"/>
    </source>
</evidence>
<dbReference type="OrthoDB" id="6258822at2"/>
<comment type="similarity">
    <text evidence="4">Belongs to the MT-A70-like family.</text>
</comment>
<organism evidence="5 6">
    <name type="scientific">Hafnia alvei</name>
    <dbReference type="NCBI Taxonomy" id="569"/>
    <lineage>
        <taxon>Bacteria</taxon>
        <taxon>Pseudomonadati</taxon>
        <taxon>Pseudomonadota</taxon>
        <taxon>Gammaproteobacteria</taxon>
        <taxon>Enterobacterales</taxon>
        <taxon>Hafniaceae</taxon>
        <taxon>Hafnia</taxon>
    </lineage>
</organism>
<dbReference type="Proteomes" id="UP000094844">
    <property type="component" value="Unassembled WGS sequence"/>
</dbReference>
<dbReference type="PANTHER" id="PTHR12829">
    <property type="entry name" value="N6-ADENOSINE-METHYLTRANSFERASE"/>
    <property type="match status" value="1"/>
</dbReference>
<dbReference type="GO" id="GO:0008168">
    <property type="term" value="F:methyltransferase activity"/>
    <property type="evidence" value="ECO:0007669"/>
    <property type="project" value="UniProtKB-KW"/>
</dbReference>
<dbReference type="InterPro" id="IPR002052">
    <property type="entry name" value="DNA_methylase_N6_adenine_CS"/>
</dbReference>
<keyword evidence="3" id="KW-0949">S-adenosyl-L-methionine</keyword>
<name>A0A1C6Z552_HAFAL</name>
<dbReference type="InterPro" id="IPR007757">
    <property type="entry name" value="MT-A70-like"/>
</dbReference>
<evidence type="ECO:0000313" key="6">
    <source>
        <dbReference type="Proteomes" id="UP000094844"/>
    </source>
</evidence>
<dbReference type="Pfam" id="PF05063">
    <property type="entry name" value="MT-A70"/>
    <property type="match status" value="2"/>
</dbReference>
<evidence type="ECO:0000256" key="4">
    <source>
        <dbReference type="PROSITE-ProRule" id="PRU00489"/>
    </source>
</evidence>
<sequence length="215" mass="24384">MSAKYQVIYADPPWQYGNKSSRGAASNHYSTMTLDELKRIPVWDLAADNAVLAMWYTGTHDAQARELASAWGFNVRQMFLFTWVKLNERAQRTVEESLTNGSIVDFWDFYELLNQITRMNPGNYSRGNQESCLIAVRGKGLERSDAAIKQVIYSPLGEHSAKPGEARYRLEKLYGDVKRIELFARNQADGWDSWGNECSQSVELVPGRVEVTSCA</sequence>
<evidence type="ECO:0000256" key="1">
    <source>
        <dbReference type="ARBA" id="ARBA00022603"/>
    </source>
</evidence>
<dbReference type="InterPro" id="IPR029063">
    <property type="entry name" value="SAM-dependent_MTases_sf"/>
</dbReference>
<evidence type="ECO:0000313" key="5">
    <source>
        <dbReference type="EMBL" id="SCM54246.1"/>
    </source>
</evidence>
<accession>A0A1C6Z552</accession>
<dbReference type="AlphaFoldDB" id="A0A1C6Z552"/>
<keyword evidence="2" id="KW-0808">Transferase</keyword>
<dbReference type="PROSITE" id="PS00092">
    <property type="entry name" value="N6_MTASE"/>
    <property type="match status" value="1"/>
</dbReference>
<dbReference type="EMBL" id="FMIQ01000068">
    <property type="protein sequence ID" value="SCM54246.1"/>
    <property type="molecule type" value="Genomic_DNA"/>
</dbReference>
<dbReference type="GO" id="GO:0003676">
    <property type="term" value="F:nucleic acid binding"/>
    <property type="evidence" value="ECO:0007669"/>
    <property type="project" value="InterPro"/>
</dbReference>
<proteinExistence type="inferred from homology"/>
<dbReference type="SUPFAM" id="SSF53335">
    <property type="entry name" value="S-adenosyl-L-methionine-dependent methyltransferases"/>
    <property type="match status" value="1"/>
</dbReference>
<dbReference type="PANTHER" id="PTHR12829:SF7">
    <property type="entry name" value="N6-ADENOSINE-METHYLTRANSFERASE CATALYTIC SUBUNIT"/>
    <property type="match status" value="1"/>
</dbReference>
<evidence type="ECO:0000256" key="3">
    <source>
        <dbReference type="ARBA" id="ARBA00022691"/>
    </source>
</evidence>
<dbReference type="PROSITE" id="PS51143">
    <property type="entry name" value="MT_A70"/>
    <property type="match status" value="1"/>
</dbReference>
<gene>
    <name evidence="5" type="ORF">BN1044_03746</name>
</gene>